<evidence type="ECO:0000313" key="2">
    <source>
        <dbReference type="EMBL" id="EGC18132.1"/>
    </source>
</evidence>
<dbReference type="Proteomes" id="UP000004088">
    <property type="component" value="Unassembled WGS sequence"/>
</dbReference>
<dbReference type="STRING" id="888741.HMPREF9098_0281"/>
<comment type="caution">
    <text evidence="2">The sequence shown here is derived from an EMBL/GenBank/DDBJ whole genome shotgun (WGS) entry which is preliminary data.</text>
</comment>
<feature type="transmembrane region" description="Helical" evidence="1">
    <location>
        <begin position="77"/>
        <end position="97"/>
    </location>
</feature>
<keyword evidence="1" id="KW-0472">Membrane</keyword>
<feature type="transmembrane region" description="Helical" evidence="1">
    <location>
        <begin position="15"/>
        <end position="34"/>
    </location>
</feature>
<gene>
    <name evidence="2" type="ORF">HMPREF9098_0281</name>
</gene>
<dbReference type="RefSeq" id="WP_003781189.1">
    <property type="nucleotide sequence ID" value="NZ_GL870929.1"/>
</dbReference>
<keyword evidence="1" id="KW-1133">Transmembrane helix</keyword>
<keyword evidence="3" id="KW-1185">Reference proteome</keyword>
<organism evidence="2 3">
    <name type="scientific">Kingella denitrificans ATCC 33394</name>
    <dbReference type="NCBI Taxonomy" id="888741"/>
    <lineage>
        <taxon>Bacteria</taxon>
        <taxon>Pseudomonadati</taxon>
        <taxon>Pseudomonadota</taxon>
        <taxon>Betaproteobacteria</taxon>
        <taxon>Neisseriales</taxon>
        <taxon>Neisseriaceae</taxon>
        <taxon>Kingella</taxon>
    </lineage>
</organism>
<proteinExistence type="predicted"/>
<name>F0EWQ1_9NEIS</name>
<feature type="transmembrane region" description="Helical" evidence="1">
    <location>
        <begin position="46"/>
        <end position="71"/>
    </location>
</feature>
<evidence type="ECO:0000313" key="3">
    <source>
        <dbReference type="Proteomes" id="UP000004088"/>
    </source>
</evidence>
<protein>
    <submittedName>
        <fullName evidence="2">Uncharacterized protein</fullName>
    </submittedName>
</protein>
<dbReference type="AlphaFoldDB" id="F0EWQ1"/>
<keyword evidence="1" id="KW-0812">Transmembrane</keyword>
<reference evidence="2 3" key="1">
    <citation type="submission" date="2011-01" db="EMBL/GenBank/DDBJ databases">
        <authorList>
            <person name="Muzny D."/>
            <person name="Qin X."/>
            <person name="Deng J."/>
            <person name="Jiang H."/>
            <person name="Liu Y."/>
            <person name="Qu J."/>
            <person name="Song X.-Z."/>
            <person name="Zhang L."/>
            <person name="Thornton R."/>
            <person name="Coyle M."/>
            <person name="Francisco L."/>
            <person name="Jackson L."/>
            <person name="Javaid M."/>
            <person name="Korchina V."/>
            <person name="Kovar C."/>
            <person name="Mata R."/>
            <person name="Mathew T."/>
            <person name="Ngo R."/>
            <person name="Nguyen L."/>
            <person name="Nguyen N."/>
            <person name="Okwuonu G."/>
            <person name="Ongeri F."/>
            <person name="Pham C."/>
            <person name="Simmons D."/>
            <person name="Wilczek-Boney K."/>
            <person name="Hale W."/>
            <person name="Jakkamsetti A."/>
            <person name="Pham P."/>
            <person name="Ruth R."/>
            <person name="San Lucas F."/>
            <person name="Warren J."/>
            <person name="Zhang J."/>
            <person name="Zhao Z."/>
            <person name="Zhou C."/>
            <person name="Zhu D."/>
            <person name="Lee S."/>
            <person name="Bess C."/>
            <person name="Blankenburg K."/>
            <person name="Forbes L."/>
            <person name="Fu Q."/>
            <person name="Gubbala S."/>
            <person name="Hirani K."/>
            <person name="Jayaseelan J.C."/>
            <person name="Lara F."/>
            <person name="Munidasa M."/>
            <person name="Palculict T."/>
            <person name="Patil S."/>
            <person name="Pu L.-L."/>
            <person name="Saada N."/>
            <person name="Tang L."/>
            <person name="Weissenberger G."/>
            <person name="Zhu Y."/>
            <person name="Hemphill L."/>
            <person name="Shang Y."/>
            <person name="Youmans B."/>
            <person name="Ayvaz T."/>
            <person name="Ross M."/>
            <person name="Santibanez J."/>
            <person name="Aqrawi P."/>
            <person name="Gross S."/>
            <person name="Joshi V."/>
            <person name="Fowler G."/>
            <person name="Nazareth L."/>
            <person name="Reid J."/>
            <person name="Worley K."/>
            <person name="Petrosino J."/>
            <person name="Highlander S."/>
            <person name="Gibbs R."/>
        </authorList>
    </citation>
    <scope>NUCLEOTIDE SEQUENCE [LARGE SCALE GENOMIC DNA]</scope>
    <source>
        <strain evidence="2 3">ATCC 33394</strain>
    </source>
</reference>
<dbReference type="HOGENOM" id="CLU_2316540_0_0_4"/>
<dbReference type="EMBL" id="AEWV01000006">
    <property type="protein sequence ID" value="EGC18132.1"/>
    <property type="molecule type" value="Genomic_DNA"/>
</dbReference>
<evidence type="ECO:0000256" key="1">
    <source>
        <dbReference type="SAM" id="Phobius"/>
    </source>
</evidence>
<sequence>MMDRNNLSTPEKFRYIAILAGSWVSIVLSHLWVAKSPKPMTHTLQFWGIAMMFWTVMAAVYSIVFLLKILLVGRYDASWKIILLPAIASWLGFALFAHA</sequence>
<accession>F0EWQ1</accession>